<reference evidence="2 3" key="1">
    <citation type="journal article" date="2024" name="G3 (Bethesda)">
        <title>Genome assembly of Hibiscus sabdariffa L. provides insights into metabolisms of medicinal natural products.</title>
        <authorList>
            <person name="Kim T."/>
        </authorList>
    </citation>
    <scope>NUCLEOTIDE SEQUENCE [LARGE SCALE GENOMIC DNA]</scope>
    <source>
        <strain evidence="2">TK-2024</strain>
        <tissue evidence="2">Old leaves</tissue>
    </source>
</reference>
<name>A0ABR2E7A2_9ROSI</name>
<protein>
    <submittedName>
        <fullName evidence="2">Uncharacterized protein</fullName>
    </submittedName>
</protein>
<accession>A0ABR2E7A2</accession>
<evidence type="ECO:0000313" key="3">
    <source>
        <dbReference type="Proteomes" id="UP001472677"/>
    </source>
</evidence>
<organism evidence="2 3">
    <name type="scientific">Hibiscus sabdariffa</name>
    <name type="common">roselle</name>
    <dbReference type="NCBI Taxonomy" id="183260"/>
    <lineage>
        <taxon>Eukaryota</taxon>
        <taxon>Viridiplantae</taxon>
        <taxon>Streptophyta</taxon>
        <taxon>Embryophyta</taxon>
        <taxon>Tracheophyta</taxon>
        <taxon>Spermatophyta</taxon>
        <taxon>Magnoliopsida</taxon>
        <taxon>eudicotyledons</taxon>
        <taxon>Gunneridae</taxon>
        <taxon>Pentapetalae</taxon>
        <taxon>rosids</taxon>
        <taxon>malvids</taxon>
        <taxon>Malvales</taxon>
        <taxon>Malvaceae</taxon>
        <taxon>Malvoideae</taxon>
        <taxon>Hibiscus</taxon>
    </lineage>
</organism>
<proteinExistence type="predicted"/>
<evidence type="ECO:0000256" key="1">
    <source>
        <dbReference type="SAM" id="MobiDB-lite"/>
    </source>
</evidence>
<sequence>MLLDGVIHSSRQTPALILTPYAEDPAQAPGTADVAPIADESILDSSADGPASVPRVSVPSMDSVSPHQEGGDHV</sequence>
<evidence type="ECO:0000313" key="2">
    <source>
        <dbReference type="EMBL" id="KAK8553900.1"/>
    </source>
</evidence>
<gene>
    <name evidence="2" type="ORF">V6N12_030879</name>
</gene>
<comment type="caution">
    <text evidence="2">The sequence shown here is derived from an EMBL/GenBank/DDBJ whole genome shotgun (WGS) entry which is preliminary data.</text>
</comment>
<keyword evidence="3" id="KW-1185">Reference proteome</keyword>
<dbReference type="Proteomes" id="UP001472677">
    <property type="component" value="Unassembled WGS sequence"/>
</dbReference>
<feature type="region of interest" description="Disordered" evidence="1">
    <location>
        <begin position="24"/>
        <end position="74"/>
    </location>
</feature>
<dbReference type="EMBL" id="JBBPBM010000019">
    <property type="protein sequence ID" value="KAK8553900.1"/>
    <property type="molecule type" value="Genomic_DNA"/>
</dbReference>